<dbReference type="InterPro" id="IPR009875">
    <property type="entry name" value="PilZ_domain"/>
</dbReference>
<proteinExistence type="predicted"/>
<dbReference type="AlphaFoldDB" id="A0A419F259"/>
<dbReference type="Pfam" id="PF07238">
    <property type="entry name" value="PilZ"/>
    <property type="match status" value="1"/>
</dbReference>
<organism evidence="2 3">
    <name type="scientific">Candidatus Abyssobacteria bacterium SURF_17</name>
    <dbReference type="NCBI Taxonomy" id="2093361"/>
    <lineage>
        <taxon>Bacteria</taxon>
        <taxon>Pseudomonadati</taxon>
        <taxon>Candidatus Hydrogenedentota</taxon>
        <taxon>Candidatus Abyssobacteria</taxon>
    </lineage>
</organism>
<comment type="caution">
    <text evidence="2">The sequence shown here is derived from an EMBL/GenBank/DDBJ whole genome shotgun (WGS) entry which is preliminary data.</text>
</comment>
<evidence type="ECO:0000259" key="1">
    <source>
        <dbReference type="Pfam" id="PF07238"/>
    </source>
</evidence>
<reference evidence="2 3" key="1">
    <citation type="journal article" date="2017" name="ISME J.">
        <title>Energy and carbon metabolisms in a deep terrestrial subsurface fluid microbial community.</title>
        <authorList>
            <person name="Momper L."/>
            <person name="Jungbluth S.P."/>
            <person name="Lee M.D."/>
            <person name="Amend J.P."/>
        </authorList>
    </citation>
    <scope>NUCLEOTIDE SEQUENCE [LARGE SCALE GENOMIC DNA]</scope>
    <source>
        <strain evidence="2">SURF_17</strain>
    </source>
</reference>
<protein>
    <submittedName>
        <fullName evidence="2">PilZ domain-containing protein</fullName>
    </submittedName>
</protein>
<evidence type="ECO:0000313" key="2">
    <source>
        <dbReference type="EMBL" id="RJP72404.1"/>
    </source>
</evidence>
<gene>
    <name evidence="2" type="ORF">C4532_05990</name>
</gene>
<dbReference type="EMBL" id="QZKI01000045">
    <property type="protein sequence ID" value="RJP72404.1"/>
    <property type="molecule type" value="Genomic_DNA"/>
</dbReference>
<name>A0A419F259_9BACT</name>
<evidence type="ECO:0000313" key="3">
    <source>
        <dbReference type="Proteomes" id="UP000285961"/>
    </source>
</evidence>
<sequence>MTGVEMKEMQREERRAFTRHDCSRFACSCVVKPHVSAGNGPKDDKFGAVVLDVCCDGLCLETNLEASPGTRLFLEIRPIVGPGIATWVNVLHSRPSATGGFHIIGSQFTDLDEHDRQNLLTLLRTIAHLEEDLTAC</sequence>
<dbReference type="SUPFAM" id="SSF141371">
    <property type="entry name" value="PilZ domain-like"/>
    <property type="match status" value="1"/>
</dbReference>
<dbReference type="Proteomes" id="UP000285961">
    <property type="component" value="Unassembled WGS sequence"/>
</dbReference>
<feature type="domain" description="PilZ" evidence="1">
    <location>
        <begin position="13"/>
        <end position="123"/>
    </location>
</feature>
<accession>A0A419F259</accession>
<dbReference type="GO" id="GO:0035438">
    <property type="term" value="F:cyclic-di-GMP binding"/>
    <property type="evidence" value="ECO:0007669"/>
    <property type="project" value="InterPro"/>
</dbReference>